<evidence type="ECO:0000256" key="2">
    <source>
        <dbReference type="SAM" id="SignalP"/>
    </source>
</evidence>
<dbReference type="SUPFAM" id="SSF48600">
    <property type="entry name" value="Chorismate mutase II"/>
    <property type="match status" value="2"/>
</dbReference>
<dbReference type="InterPro" id="IPR051331">
    <property type="entry name" value="Chorismate_mutase-related"/>
</dbReference>
<dbReference type="EMBL" id="NHYD01001903">
    <property type="protein sequence ID" value="PPQ89344.1"/>
    <property type="molecule type" value="Genomic_DNA"/>
</dbReference>
<dbReference type="Pfam" id="PF01817">
    <property type="entry name" value="CM_2"/>
    <property type="match status" value="1"/>
</dbReference>
<evidence type="ECO:0000259" key="3">
    <source>
        <dbReference type="PROSITE" id="PS51168"/>
    </source>
</evidence>
<reference evidence="4 5" key="1">
    <citation type="journal article" date="2018" name="Evol. Lett.">
        <title>Horizontal gene cluster transfer increased hallucinogenic mushroom diversity.</title>
        <authorList>
            <person name="Reynolds H.T."/>
            <person name="Vijayakumar V."/>
            <person name="Gluck-Thaler E."/>
            <person name="Korotkin H.B."/>
            <person name="Matheny P.B."/>
            <person name="Slot J.C."/>
        </authorList>
    </citation>
    <scope>NUCLEOTIDE SEQUENCE [LARGE SCALE GENOMIC DNA]</scope>
    <source>
        <strain evidence="4 5">2631</strain>
    </source>
</reference>
<keyword evidence="1" id="KW-0413">Isomerase</keyword>
<dbReference type="GO" id="GO:0046417">
    <property type="term" value="P:chorismate metabolic process"/>
    <property type="evidence" value="ECO:0007669"/>
    <property type="project" value="InterPro"/>
</dbReference>
<dbReference type="Gene3D" id="1.20.59.10">
    <property type="entry name" value="Chorismate mutase"/>
    <property type="match status" value="2"/>
</dbReference>
<organism evidence="4 5">
    <name type="scientific">Psilocybe cyanescens</name>
    <dbReference type="NCBI Taxonomy" id="93625"/>
    <lineage>
        <taxon>Eukaryota</taxon>
        <taxon>Fungi</taxon>
        <taxon>Dikarya</taxon>
        <taxon>Basidiomycota</taxon>
        <taxon>Agaricomycotina</taxon>
        <taxon>Agaricomycetes</taxon>
        <taxon>Agaricomycetidae</taxon>
        <taxon>Agaricales</taxon>
        <taxon>Agaricineae</taxon>
        <taxon>Strophariaceae</taxon>
        <taxon>Psilocybe</taxon>
    </lineage>
</organism>
<sequence length="230" mass="24987">MKAISSPSLVASFPILFLCLSSILSVTASVQRHAKFDFDFARECYKEPLPAVTPSADNRTVPWSTPGIVVNTNGTNTTCCSSLDEVRAGIDDVDTKLLALLSQRYAFLNLGYSTKWVVKLGPSHHDRAAYVREATRFKATRDVVDVPARDQQVIDDAVASASDPQINLPETIARAVFTAIINSSVPFERCVVSLHPILTMLVAACRAHCVLSSLLQFDLFDDSDSSASGH</sequence>
<dbReference type="PANTHER" id="PTHR38041">
    <property type="entry name" value="CHORISMATE MUTASE"/>
    <property type="match status" value="1"/>
</dbReference>
<name>A0A409XF22_PSICY</name>
<dbReference type="SMART" id="SM00830">
    <property type="entry name" value="CM_2"/>
    <property type="match status" value="1"/>
</dbReference>
<evidence type="ECO:0000256" key="1">
    <source>
        <dbReference type="ARBA" id="ARBA00023235"/>
    </source>
</evidence>
<dbReference type="GO" id="GO:0009697">
    <property type="term" value="P:salicylic acid biosynthetic process"/>
    <property type="evidence" value="ECO:0007669"/>
    <property type="project" value="TreeGrafter"/>
</dbReference>
<dbReference type="GO" id="GO:0004106">
    <property type="term" value="F:chorismate mutase activity"/>
    <property type="evidence" value="ECO:0007669"/>
    <property type="project" value="InterPro"/>
</dbReference>
<comment type="caution">
    <text evidence="4">The sequence shown here is derived from an EMBL/GenBank/DDBJ whole genome shotgun (WGS) entry which is preliminary data.</text>
</comment>
<protein>
    <recommendedName>
        <fullName evidence="3">Chorismate mutase domain-containing protein</fullName>
    </recommendedName>
</protein>
<dbReference type="InterPro" id="IPR036263">
    <property type="entry name" value="Chorismate_II_sf"/>
</dbReference>
<evidence type="ECO:0000313" key="5">
    <source>
        <dbReference type="Proteomes" id="UP000283269"/>
    </source>
</evidence>
<dbReference type="AlphaFoldDB" id="A0A409XF22"/>
<keyword evidence="5" id="KW-1185">Reference proteome</keyword>
<feature type="domain" description="Chorismate mutase" evidence="3">
    <location>
        <begin position="77"/>
        <end position="192"/>
    </location>
</feature>
<dbReference type="OrthoDB" id="2843337at2759"/>
<gene>
    <name evidence="4" type="ORF">CVT25_003182</name>
</gene>
<dbReference type="PANTHER" id="PTHR38041:SF1">
    <property type="entry name" value="CHORISMATE MUTASE"/>
    <property type="match status" value="1"/>
</dbReference>
<feature type="chain" id="PRO_5019094505" description="Chorismate mutase domain-containing protein" evidence="2">
    <location>
        <begin position="29"/>
        <end position="230"/>
    </location>
</feature>
<proteinExistence type="predicted"/>
<dbReference type="Proteomes" id="UP000283269">
    <property type="component" value="Unassembled WGS sequence"/>
</dbReference>
<feature type="signal peptide" evidence="2">
    <location>
        <begin position="1"/>
        <end position="28"/>
    </location>
</feature>
<accession>A0A409XF22</accession>
<keyword evidence="2" id="KW-0732">Signal</keyword>
<dbReference type="InterPro" id="IPR002701">
    <property type="entry name" value="CM_II_prokaryot"/>
</dbReference>
<dbReference type="PROSITE" id="PS51168">
    <property type="entry name" value="CHORISMATE_MUT_2"/>
    <property type="match status" value="1"/>
</dbReference>
<evidence type="ECO:0000313" key="4">
    <source>
        <dbReference type="EMBL" id="PPQ89344.1"/>
    </source>
</evidence>
<dbReference type="InParanoid" id="A0A409XF22"/>
<dbReference type="InterPro" id="IPR036979">
    <property type="entry name" value="CM_dom_sf"/>
</dbReference>